<dbReference type="Gene3D" id="1.25.40.390">
    <property type="match status" value="1"/>
</dbReference>
<dbReference type="GO" id="GO:0009279">
    <property type="term" value="C:cell outer membrane"/>
    <property type="evidence" value="ECO:0007669"/>
    <property type="project" value="UniProtKB-SubCell"/>
</dbReference>
<evidence type="ECO:0000313" key="9">
    <source>
        <dbReference type="Proteomes" id="UP000199310"/>
    </source>
</evidence>
<proteinExistence type="inferred from homology"/>
<dbReference type="AlphaFoldDB" id="A0A1I0PYM6"/>
<keyword evidence="4" id="KW-0472">Membrane</keyword>
<keyword evidence="3" id="KW-0732">Signal</keyword>
<dbReference type="InterPro" id="IPR012944">
    <property type="entry name" value="SusD_RagB_dom"/>
</dbReference>
<feature type="domain" description="SusD-like N-terminal" evidence="7">
    <location>
        <begin position="100"/>
        <end position="235"/>
    </location>
</feature>
<evidence type="ECO:0000259" key="7">
    <source>
        <dbReference type="Pfam" id="PF14322"/>
    </source>
</evidence>
<dbReference type="InterPro" id="IPR011990">
    <property type="entry name" value="TPR-like_helical_dom_sf"/>
</dbReference>
<evidence type="ECO:0000256" key="2">
    <source>
        <dbReference type="ARBA" id="ARBA00006275"/>
    </source>
</evidence>
<dbReference type="EMBL" id="FOJG01000001">
    <property type="protein sequence ID" value="SEW19566.1"/>
    <property type="molecule type" value="Genomic_DNA"/>
</dbReference>
<comment type="subcellular location">
    <subcellularLocation>
        <location evidence="1">Cell outer membrane</location>
    </subcellularLocation>
</comment>
<dbReference type="CDD" id="cd08977">
    <property type="entry name" value="SusD"/>
    <property type="match status" value="1"/>
</dbReference>
<evidence type="ECO:0000313" key="8">
    <source>
        <dbReference type="EMBL" id="SEW19566.1"/>
    </source>
</evidence>
<evidence type="ECO:0000256" key="1">
    <source>
        <dbReference type="ARBA" id="ARBA00004442"/>
    </source>
</evidence>
<evidence type="ECO:0000259" key="6">
    <source>
        <dbReference type="Pfam" id="PF07980"/>
    </source>
</evidence>
<dbReference type="OrthoDB" id="1080118at2"/>
<reference evidence="9" key="1">
    <citation type="submission" date="2016-10" db="EMBL/GenBank/DDBJ databases">
        <authorList>
            <person name="Varghese N."/>
            <person name="Submissions S."/>
        </authorList>
    </citation>
    <scope>NUCLEOTIDE SEQUENCE [LARGE SCALE GENOMIC DNA]</scope>
    <source>
        <strain evidence="9">DSM 3695</strain>
    </source>
</reference>
<dbReference type="STRING" id="29529.SAMN04488122_1087"/>
<dbReference type="Pfam" id="PF07980">
    <property type="entry name" value="SusD_RagB"/>
    <property type="match status" value="1"/>
</dbReference>
<name>A0A1I0PYM6_9BACT</name>
<organism evidence="8 9">
    <name type="scientific">Chitinophaga arvensicola</name>
    <dbReference type="NCBI Taxonomy" id="29529"/>
    <lineage>
        <taxon>Bacteria</taxon>
        <taxon>Pseudomonadati</taxon>
        <taxon>Bacteroidota</taxon>
        <taxon>Chitinophagia</taxon>
        <taxon>Chitinophagales</taxon>
        <taxon>Chitinophagaceae</taxon>
        <taxon>Chitinophaga</taxon>
    </lineage>
</organism>
<gene>
    <name evidence="8" type="ORF">SAMN04488122_1087</name>
</gene>
<accession>A0A1I0PYM6</accession>
<sequence>MKRGYQLLFAFALTSVVACNKQIDEIKPLTKITAAGELSTVEGIEAVTVGTYATMSSSFETYQQDMGESRGNNITLRNWGPPSKGTDAFFFQNSTSNVLGNSYGFYQSCYQQITNVNMLLDYTSTFDTLSLTDDQKNRFFYAKGENLFLRALAYFSLVRVYAKPYYQDKGATIGLPLKKTGNVNENPAPVAAKDIYAFIIADLQTAAQLMKAPVSKKNTYVSTAAAWALLSRVYLYMGGSVASPDKDFNQLAVTYADSVLNFTNGKYNLLQGNDYKKMFANDLSGSLGRVDPSGNKEVIFAIDNSSQLYGSSIGQMYHFDATYGTGGVFVPSADLKAQFAAADIRGGFFQLNTSTGSMETTKWLTLNYYTATRAPSLLLRLAEVYLNRAEANAKLANNDAARNDLLAIHTRAGLPASDVSNLRNDQLLPAILQERRLELAFEAHNSFDYFRNGLPLIRIAADNNGSPLTIQPDDPRVVFTIPNN</sequence>
<dbReference type="RefSeq" id="WP_089891544.1">
    <property type="nucleotide sequence ID" value="NZ_FOJG01000001.1"/>
</dbReference>
<keyword evidence="5" id="KW-0998">Cell outer membrane</keyword>
<comment type="similarity">
    <text evidence="2">Belongs to the SusD family.</text>
</comment>
<evidence type="ECO:0000256" key="5">
    <source>
        <dbReference type="ARBA" id="ARBA00023237"/>
    </source>
</evidence>
<keyword evidence="9" id="KW-1185">Reference proteome</keyword>
<dbReference type="PROSITE" id="PS51257">
    <property type="entry name" value="PROKAR_LIPOPROTEIN"/>
    <property type="match status" value="1"/>
</dbReference>
<dbReference type="InterPro" id="IPR033985">
    <property type="entry name" value="SusD-like_N"/>
</dbReference>
<dbReference type="Pfam" id="PF14322">
    <property type="entry name" value="SusD-like_3"/>
    <property type="match status" value="1"/>
</dbReference>
<protein>
    <submittedName>
        <fullName evidence="8">SusD family protein</fullName>
    </submittedName>
</protein>
<dbReference type="SUPFAM" id="SSF48452">
    <property type="entry name" value="TPR-like"/>
    <property type="match status" value="1"/>
</dbReference>
<evidence type="ECO:0000256" key="3">
    <source>
        <dbReference type="ARBA" id="ARBA00022729"/>
    </source>
</evidence>
<feature type="domain" description="RagB/SusD" evidence="6">
    <location>
        <begin position="369"/>
        <end position="453"/>
    </location>
</feature>
<dbReference type="Proteomes" id="UP000199310">
    <property type="component" value="Unassembled WGS sequence"/>
</dbReference>
<evidence type="ECO:0000256" key="4">
    <source>
        <dbReference type="ARBA" id="ARBA00023136"/>
    </source>
</evidence>